<feature type="domain" description="Peptidase M14" evidence="2">
    <location>
        <begin position="18"/>
        <end position="268"/>
    </location>
</feature>
<evidence type="ECO:0000259" key="2">
    <source>
        <dbReference type="PROSITE" id="PS52035"/>
    </source>
</evidence>
<evidence type="ECO:0000256" key="1">
    <source>
        <dbReference type="PROSITE-ProRule" id="PRU01379"/>
    </source>
</evidence>
<dbReference type="SUPFAM" id="SSF53187">
    <property type="entry name" value="Zn-dependent exopeptidases"/>
    <property type="match status" value="1"/>
</dbReference>
<dbReference type="Proteomes" id="UP001589562">
    <property type="component" value="Unassembled WGS sequence"/>
</dbReference>
<dbReference type="GO" id="GO:0004180">
    <property type="term" value="F:carboxypeptidase activity"/>
    <property type="evidence" value="ECO:0007669"/>
    <property type="project" value="UniProtKB-KW"/>
</dbReference>
<keyword evidence="3" id="KW-0121">Carboxypeptidase</keyword>
<dbReference type="PROSITE" id="PS52035">
    <property type="entry name" value="PEPTIDASE_M14"/>
    <property type="match status" value="1"/>
</dbReference>
<evidence type="ECO:0000313" key="4">
    <source>
        <dbReference type="Proteomes" id="UP001589562"/>
    </source>
</evidence>
<organism evidence="3 4">
    <name type="scientific">Flavobacterium gyeonganense</name>
    <dbReference type="NCBI Taxonomy" id="1310418"/>
    <lineage>
        <taxon>Bacteria</taxon>
        <taxon>Pseudomonadati</taxon>
        <taxon>Bacteroidota</taxon>
        <taxon>Flavobacteriia</taxon>
        <taxon>Flavobacteriales</taxon>
        <taxon>Flavobacteriaceae</taxon>
        <taxon>Flavobacterium</taxon>
    </lineage>
</organism>
<dbReference type="EMBL" id="JBHMFE010000020">
    <property type="protein sequence ID" value="MFB9109883.1"/>
    <property type="molecule type" value="Genomic_DNA"/>
</dbReference>
<protein>
    <submittedName>
        <fullName evidence="3">M14 metallopeptidase family protein</fullName>
        <ecNumber evidence="3">3.4.17.-</ecNumber>
    </submittedName>
</protein>
<comment type="caution">
    <text evidence="3">The sequence shown here is derived from an EMBL/GenBank/DDBJ whole genome shotgun (WGS) entry which is preliminary data.</text>
</comment>
<proteinExistence type="inferred from homology"/>
<dbReference type="Gene3D" id="3.40.630.10">
    <property type="entry name" value="Zn peptidases"/>
    <property type="match status" value="1"/>
</dbReference>
<dbReference type="Pfam" id="PF00246">
    <property type="entry name" value="Peptidase_M14"/>
    <property type="match status" value="1"/>
</dbReference>
<dbReference type="SMART" id="SM00631">
    <property type="entry name" value="Zn_pept"/>
    <property type="match status" value="1"/>
</dbReference>
<sequence length="384" mass="44139">MNLEELFNQNKEASIEGRYLTLEHIQPILERINTNNQVKVVGKSVLGKPIHTYQIGIGKTRIYLWSQMHGNESTTTKALFDFINVLNNGSEFAQNMLSAFTFCCIPILNPDGAELYTRANANEIDLNRDSKNLTQPESRALREVFENFNPHFCFNLHDQRTIFGAGTTGKPATVSFLAPSYNEEREINENRLKAINLIAVINDELQKYIPGQVGRFDDSFNINCIGDTFQYLGVPTILFEAGHFQNDYSREVTRKFIFFSLITSFKALFENDIVNNRINDYLNISQNKVVFYDFMYKNVKINYDGIEIITNFVAQYKEELIDGKIQFNAYIVEVGELENFFGHYVYDAKGAAYSDDFTNFPKPDQKANFYLNKNVKFVNGLIKS</sequence>
<keyword evidence="3" id="KW-0378">Hydrolase</keyword>
<reference evidence="3 4" key="1">
    <citation type="submission" date="2024-09" db="EMBL/GenBank/DDBJ databases">
        <authorList>
            <person name="Sun Q."/>
            <person name="Mori K."/>
        </authorList>
    </citation>
    <scope>NUCLEOTIDE SEQUENCE [LARGE SCALE GENOMIC DNA]</scope>
    <source>
        <strain evidence="3 4">CECT 8365</strain>
    </source>
</reference>
<comment type="caution">
    <text evidence="1">Lacks conserved residue(s) required for the propagation of feature annotation.</text>
</comment>
<keyword evidence="3" id="KW-0645">Protease</keyword>
<name>A0ABV5HDA7_9FLAO</name>
<gene>
    <name evidence="3" type="ORF">ACFFVK_14945</name>
</gene>
<dbReference type="EC" id="3.4.17.-" evidence="3"/>
<keyword evidence="4" id="KW-1185">Reference proteome</keyword>
<comment type="similarity">
    <text evidence="1">Belongs to the peptidase M14 family.</text>
</comment>
<accession>A0ABV5HDA7</accession>
<dbReference type="CDD" id="cd06239">
    <property type="entry name" value="M14-like"/>
    <property type="match status" value="1"/>
</dbReference>
<dbReference type="InterPro" id="IPR000834">
    <property type="entry name" value="Peptidase_M14"/>
</dbReference>
<dbReference type="RefSeq" id="WP_278009704.1">
    <property type="nucleotide sequence ID" value="NZ_CP121112.1"/>
</dbReference>
<evidence type="ECO:0000313" key="3">
    <source>
        <dbReference type="EMBL" id="MFB9109883.1"/>
    </source>
</evidence>